<evidence type="ECO:0000313" key="3">
    <source>
        <dbReference type="Proteomes" id="UP000324222"/>
    </source>
</evidence>
<evidence type="ECO:0000313" key="2">
    <source>
        <dbReference type="EMBL" id="MPC19283.1"/>
    </source>
</evidence>
<feature type="compositionally biased region" description="Basic and acidic residues" evidence="1">
    <location>
        <begin position="76"/>
        <end position="86"/>
    </location>
</feature>
<dbReference type="Proteomes" id="UP000324222">
    <property type="component" value="Unassembled WGS sequence"/>
</dbReference>
<feature type="region of interest" description="Disordered" evidence="1">
    <location>
        <begin position="27"/>
        <end position="109"/>
    </location>
</feature>
<feature type="compositionally biased region" description="Low complexity" evidence="1">
    <location>
        <begin position="34"/>
        <end position="67"/>
    </location>
</feature>
<protein>
    <submittedName>
        <fullName evidence="2">Uncharacterized protein</fullName>
    </submittedName>
</protein>
<keyword evidence="3" id="KW-1185">Reference proteome</keyword>
<accession>A0A5B7DDD2</accession>
<sequence length="224" mass="23788">MQVAPASNVSYASTVRAPPKICTVAIQNDPLPAPSATTVSPSTTASSSAKTISTSTKTSTPISPSAPYLSAISRTPSKDEKADKSNKLNLTKFERHRRSNPVHGPSVGWASSLGATDPLDFPISVLAQPQCFQSQEAVVSEITFKVPTWQQEQTTHLYAPGVASLRNLPGQYLCCGGGQFNIENIVIVYCCGRGCCGGGCGGVVELLRKARRIVGVTSLYRFLR</sequence>
<reference evidence="2 3" key="1">
    <citation type="submission" date="2019-05" db="EMBL/GenBank/DDBJ databases">
        <title>Another draft genome of Portunus trituberculatus and its Hox gene families provides insights of decapod evolution.</title>
        <authorList>
            <person name="Jeong J.-H."/>
            <person name="Song I."/>
            <person name="Kim S."/>
            <person name="Choi T."/>
            <person name="Kim D."/>
            <person name="Ryu S."/>
            <person name="Kim W."/>
        </authorList>
    </citation>
    <scope>NUCLEOTIDE SEQUENCE [LARGE SCALE GENOMIC DNA]</scope>
    <source>
        <tissue evidence="2">Muscle</tissue>
    </source>
</reference>
<organism evidence="2 3">
    <name type="scientific">Portunus trituberculatus</name>
    <name type="common">Swimming crab</name>
    <name type="synonym">Neptunus trituberculatus</name>
    <dbReference type="NCBI Taxonomy" id="210409"/>
    <lineage>
        <taxon>Eukaryota</taxon>
        <taxon>Metazoa</taxon>
        <taxon>Ecdysozoa</taxon>
        <taxon>Arthropoda</taxon>
        <taxon>Crustacea</taxon>
        <taxon>Multicrustacea</taxon>
        <taxon>Malacostraca</taxon>
        <taxon>Eumalacostraca</taxon>
        <taxon>Eucarida</taxon>
        <taxon>Decapoda</taxon>
        <taxon>Pleocyemata</taxon>
        <taxon>Brachyura</taxon>
        <taxon>Eubrachyura</taxon>
        <taxon>Portunoidea</taxon>
        <taxon>Portunidae</taxon>
        <taxon>Portuninae</taxon>
        <taxon>Portunus</taxon>
    </lineage>
</organism>
<name>A0A5B7DDD2_PORTR</name>
<evidence type="ECO:0000256" key="1">
    <source>
        <dbReference type="SAM" id="MobiDB-lite"/>
    </source>
</evidence>
<proteinExistence type="predicted"/>
<comment type="caution">
    <text evidence="2">The sequence shown here is derived from an EMBL/GenBank/DDBJ whole genome shotgun (WGS) entry which is preliminary data.</text>
</comment>
<gene>
    <name evidence="2" type="ORF">E2C01_012195</name>
</gene>
<dbReference type="AlphaFoldDB" id="A0A5B7DDD2"/>
<dbReference type="EMBL" id="VSRR010000757">
    <property type="protein sequence ID" value="MPC19283.1"/>
    <property type="molecule type" value="Genomic_DNA"/>
</dbReference>